<dbReference type="InterPro" id="IPR013666">
    <property type="entry name" value="PH_pln"/>
</dbReference>
<keyword evidence="4" id="KW-1185">Reference proteome</keyword>
<evidence type="ECO:0000313" key="3">
    <source>
        <dbReference type="EMBL" id="KAJ0984931.1"/>
    </source>
</evidence>
<dbReference type="InterPro" id="IPR008546">
    <property type="entry name" value="VAN3-bd-like_auxin_canal"/>
</dbReference>
<protein>
    <recommendedName>
        <fullName evidence="5">VAN3-binding protein</fullName>
    </recommendedName>
</protein>
<dbReference type="Pfam" id="PF05703">
    <property type="entry name" value="Auxin_canalis"/>
    <property type="match status" value="1"/>
</dbReference>
<name>A0A9D5HQF3_9LILI</name>
<feature type="domain" description="VAN3-binding protein-like auxin canalisation" evidence="1">
    <location>
        <begin position="50"/>
        <end position="216"/>
    </location>
</feature>
<comment type="caution">
    <text evidence="3">The sequence shown here is derived from an EMBL/GenBank/DDBJ whole genome shotgun (WGS) entry which is preliminary data.</text>
</comment>
<dbReference type="PANTHER" id="PTHR31351">
    <property type="entry name" value="EXPRESSED PROTEIN"/>
    <property type="match status" value="1"/>
</dbReference>
<dbReference type="Proteomes" id="UP001085076">
    <property type="component" value="Miscellaneous, Linkage group lg01"/>
</dbReference>
<accession>A0A9D5HQF3</accession>
<dbReference type="OrthoDB" id="786244at2759"/>
<dbReference type="InterPro" id="IPR040269">
    <property type="entry name" value="VAB"/>
</dbReference>
<evidence type="ECO:0008006" key="5">
    <source>
        <dbReference type="Google" id="ProtNLM"/>
    </source>
</evidence>
<feature type="domain" description="Pleckstrin-like plant" evidence="2">
    <location>
        <begin position="252"/>
        <end position="352"/>
    </location>
</feature>
<organism evidence="3 4">
    <name type="scientific">Dioscorea zingiberensis</name>
    <dbReference type="NCBI Taxonomy" id="325984"/>
    <lineage>
        <taxon>Eukaryota</taxon>
        <taxon>Viridiplantae</taxon>
        <taxon>Streptophyta</taxon>
        <taxon>Embryophyta</taxon>
        <taxon>Tracheophyta</taxon>
        <taxon>Spermatophyta</taxon>
        <taxon>Magnoliopsida</taxon>
        <taxon>Liliopsida</taxon>
        <taxon>Dioscoreales</taxon>
        <taxon>Dioscoreaceae</taxon>
        <taxon>Dioscorea</taxon>
    </lineage>
</organism>
<reference evidence="3" key="1">
    <citation type="submission" date="2021-03" db="EMBL/GenBank/DDBJ databases">
        <authorList>
            <person name="Li Z."/>
            <person name="Yang C."/>
        </authorList>
    </citation>
    <scope>NUCLEOTIDE SEQUENCE</scope>
    <source>
        <strain evidence="3">Dzin_1.0</strain>
        <tissue evidence="3">Leaf</tissue>
    </source>
</reference>
<dbReference type="Pfam" id="PF08458">
    <property type="entry name" value="PH_2"/>
    <property type="match status" value="1"/>
</dbReference>
<reference evidence="3" key="2">
    <citation type="journal article" date="2022" name="Hortic Res">
        <title>The genome of Dioscorea zingiberensis sheds light on the biosynthesis, origin and evolution of the medicinally important diosgenin saponins.</title>
        <authorList>
            <person name="Li Y."/>
            <person name="Tan C."/>
            <person name="Li Z."/>
            <person name="Guo J."/>
            <person name="Li S."/>
            <person name="Chen X."/>
            <person name="Wang C."/>
            <person name="Dai X."/>
            <person name="Yang H."/>
            <person name="Song W."/>
            <person name="Hou L."/>
            <person name="Xu J."/>
            <person name="Tong Z."/>
            <person name="Xu A."/>
            <person name="Yuan X."/>
            <person name="Wang W."/>
            <person name="Yang Q."/>
            <person name="Chen L."/>
            <person name="Sun Z."/>
            <person name="Wang K."/>
            <person name="Pan B."/>
            <person name="Chen J."/>
            <person name="Bao Y."/>
            <person name="Liu F."/>
            <person name="Qi X."/>
            <person name="Gang D.R."/>
            <person name="Wen J."/>
            <person name="Li J."/>
        </authorList>
    </citation>
    <scope>NUCLEOTIDE SEQUENCE</scope>
    <source>
        <strain evidence="3">Dzin_1.0</strain>
    </source>
</reference>
<proteinExistence type="predicted"/>
<dbReference type="PANTHER" id="PTHR31351:SF25">
    <property type="entry name" value="AUXIN CANALIZATION PROTEIN (DUF828)"/>
    <property type="match status" value="1"/>
</dbReference>
<evidence type="ECO:0000259" key="1">
    <source>
        <dbReference type="Pfam" id="PF05703"/>
    </source>
</evidence>
<evidence type="ECO:0000313" key="4">
    <source>
        <dbReference type="Proteomes" id="UP001085076"/>
    </source>
</evidence>
<sequence>MALEMKLTSPQVMEDLSDAWCNTAIQVFQPAPLEKPVGELKTEDGDLRAIPQVKFDDLKSWLWLQQAIHPELDYEIGFRKKWFSPRINPNWKGISIKKWVKEIRQKRKEKDRLQRAEVHAAMSVARLAASLAAIAAENAIPNRTCDSKETAVAAATTLVAAQCAQVAEAVGAHRELLESEMSNAMTATDANNIVTLTAAAATSLRGAATLKGRPCHKEKIKSSSSSGTPITSFNEHDFDFGRCKASLAKGKELIVRTPDGNCRLRLVSILLNIDAKVILKMKKTRILMSFSSAQESTVYDMQTDMLERQTKDQDSFYSVHMSTSEGKIELKIRDYVQYKKWSMTINQMLMLSTTFSAYELQFYRN</sequence>
<evidence type="ECO:0000259" key="2">
    <source>
        <dbReference type="Pfam" id="PF08458"/>
    </source>
</evidence>
<dbReference type="EMBL" id="JAGGNH010000001">
    <property type="protein sequence ID" value="KAJ0984931.1"/>
    <property type="molecule type" value="Genomic_DNA"/>
</dbReference>
<dbReference type="AlphaFoldDB" id="A0A9D5HQF3"/>
<gene>
    <name evidence="3" type="ORF">J5N97_003287</name>
</gene>